<dbReference type="Pfam" id="PF00636">
    <property type="entry name" value="Ribonuclease_3"/>
    <property type="match status" value="1"/>
</dbReference>
<dbReference type="GO" id="GO:0019843">
    <property type="term" value="F:rRNA binding"/>
    <property type="evidence" value="ECO:0007669"/>
    <property type="project" value="UniProtKB-UniRule"/>
</dbReference>
<evidence type="ECO:0000256" key="4">
    <source>
        <dbReference type="ARBA" id="ARBA00022759"/>
    </source>
</evidence>
<dbReference type="CDD" id="cd00593">
    <property type="entry name" value="RIBOc"/>
    <property type="match status" value="1"/>
</dbReference>
<evidence type="ECO:0000256" key="6">
    <source>
        <dbReference type="HAMAP-Rule" id="MF_01468"/>
    </source>
</evidence>
<dbReference type="SUPFAM" id="SSF69065">
    <property type="entry name" value="RNase III domain-like"/>
    <property type="match status" value="1"/>
</dbReference>
<proteinExistence type="inferred from homology"/>
<reference evidence="8 9" key="1">
    <citation type="submission" date="2008-04" db="EMBL/GenBank/DDBJ databases">
        <title>Complete sequence of chromosome of Natranaerobius thermophilus JW/NM-WN-LF.</title>
        <authorList>
            <consortium name="US DOE Joint Genome Institute"/>
            <person name="Copeland A."/>
            <person name="Lucas S."/>
            <person name="Lapidus A."/>
            <person name="Glavina del Rio T."/>
            <person name="Dalin E."/>
            <person name="Tice H."/>
            <person name="Bruce D."/>
            <person name="Goodwin L."/>
            <person name="Pitluck S."/>
            <person name="Chertkov O."/>
            <person name="Brettin T."/>
            <person name="Detter J.C."/>
            <person name="Han C."/>
            <person name="Kuske C.R."/>
            <person name="Schmutz J."/>
            <person name="Larimer F."/>
            <person name="Land M."/>
            <person name="Hauser L."/>
            <person name="Kyrpides N."/>
            <person name="Lykidis A."/>
            <person name="Mesbah N.M."/>
            <person name="Wiegel J."/>
        </authorList>
    </citation>
    <scope>NUCLEOTIDE SEQUENCE [LARGE SCALE GENOMIC DNA]</scope>
    <source>
        <strain evidence="9">ATCC BAA-1301 / DSM 18059 / JW/NM-WN-LF</strain>
    </source>
</reference>
<gene>
    <name evidence="6" type="primary">mrnC</name>
    <name evidence="8" type="ordered locus">Nther_0172</name>
</gene>
<evidence type="ECO:0000256" key="5">
    <source>
        <dbReference type="ARBA" id="ARBA00022801"/>
    </source>
</evidence>
<evidence type="ECO:0000313" key="9">
    <source>
        <dbReference type="Proteomes" id="UP000001683"/>
    </source>
</evidence>
<evidence type="ECO:0000259" key="7">
    <source>
        <dbReference type="SMART" id="SM00535"/>
    </source>
</evidence>
<dbReference type="InterPro" id="IPR036389">
    <property type="entry name" value="RNase_III_sf"/>
</dbReference>
<dbReference type="InterPro" id="IPR000999">
    <property type="entry name" value="RNase_III_dom"/>
</dbReference>
<dbReference type="EMBL" id="CP001034">
    <property type="protein sequence ID" value="ACB83771.1"/>
    <property type="molecule type" value="Genomic_DNA"/>
</dbReference>
<dbReference type="KEGG" id="nth:Nther_0172"/>
<keyword evidence="3 6" id="KW-0540">Nuclease</keyword>
<dbReference type="STRING" id="457570.Nther_0172"/>
<dbReference type="HAMAP" id="MF_01468">
    <property type="entry name" value="RNase_Mini_III"/>
    <property type="match status" value="1"/>
</dbReference>
<dbReference type="Proteomes" id="UP000001683">
    <property type="component" value="Chromosome"/>
</dbReference>
<comment type="subcellular location">
    <subcellularLocation>
        <location evidence="6">Cytoplasm</location>
    </subcellularLocation>
</comment>
<dbReference type="GO" id="GO:0006364">
    <property type="term" value="P:rRNA processing"/>
    <property type="evidence" value="ECO:0007669"/>
    <property type="project" value="UniProtKB-UniRule"/>
</dbReference>
<keyword evidence="6" id="KW-0699">rRNA-binding</keyword>
<feature type="active site" evidence="6">
    <location>
        <position position="27"/>
    </location>
</feature>
<dbReference type="RefSeq" id="WP_012446662.1">
    <property type="nucleotide sequence ID" value="NC_010718.1"/>
</dbReference>
<dbReference type="SMART" id="SM00535">
    <property type="entry name" value="RIBOc"/>
    <property type="match status" value="1"/>
</dbReference>
<keyword evidence="6" id="KW-0694">RNA-binding</keyword>
<organism evidence="8 9">
    <name type="scientific">Natranaerobius thermophilus (strain ATCC BAA-1301 / DSM 18059 / JW/NM-WN-LF)</name>
    <dbReference type="NCBI Taxonomy" id="457570"/>
    <lineage>
        <taxon>Bacteria</taxon>
        <taxon>Bacillati</taxon>
        <taxon>Bacillota</taxon>
        <taxon>Clostridia</taxon>
        <taxon>Natranaerobiales</taxon>
        <taxon>Natranaerobiaceae</taxon>
        <taxon>Natranaerobius</taxon>
    </lineage>
</organism>
<dbReference type="Gene3D" id="1.10.1520.10">
    <property type="entry name" value="Ribonuclease III domain"/>
    <property type="match status" value="1"/>
</dbReference>
<dbReference type="PIRSF" id="PIRSF005520">
    <property type="entry name" value="UCP005520"/>
    <property type="match status" value="1"/>
</dbReference>
<keyword evidence="9" id="KW-1185">Reference proteome</keyword>
<dbReference type="AlphaFoldDB" id="B2A4B7"/>
<dbReference type="EC" id="3.1.26.-" evidence="6"/>
<dbReference type="HOGENOM" id="CLU_091169_3_0_9"/>
<evidence type="ECO:0000256" key="1">
    <source>
        <dbReference type="ARBA" id="ARBA00022517"/>
    </source>
</evidence>
<dbReference type="FunCoup" id="B2A4B7">
    <property type="interactions" value="129"/>
</dbReference>
<name>B2A4B7_NATTJ</name>
<keyword evidence="2 6" id="KW-0698">rRNA processing</keyword>
<comment type="cofactor">
    <cofactor evidence="6">
        <name>Mg(2+)</name>
        <dbReference type="ChEBI" id="CHEBI:18420"/>
    </cofactor>
</comment>
<dbReference type="GO" id="GO:0005737">
    <property type="term" value="C:cytoplasm"/>
    <property type="evidence" value="ECO:0007669"/>
    <property type="project" value="UniProtKB-SubCell"/>
</dbReference>
<dbReference type="eggNOG" id="COG1939">
    <property type="taxonomic scope" value="Bacteria"/>
</dbReference>
<dbReference type="PANTHER" id="PTHR34276:SF1">
    <property type="entry name" value="MINI-RIBONUCLEASE 3"/>
    <property type="match status" value="1"/>
</dbReference>
<protein>
    <recommendedName>
        <fullName evidence="6">Mini-ribonuclease 3</fullName>
        <shortName evidence="6">Mini-3</shortName>
        <shortName evidence="6">Mini-RNase 3</shortName>
        <ecNumber evidence="6">3.1.26.-</ecNumber>
    </recommendedName>
    <alternativeName>
        <fullName evidence="6">Mini-RNase III</fullName>
        <shortName evidence="6">Mini-III</shortName>
    </alternativeName>
</protein>
<dbReference type="PANTHER" id="PTHR34276">
    <property type="entry name" value="MINI-RIBONUCLEASE 3"/>
    <property type="match status" value="1"/>
</dbReference>
<accession>B2A4B7</accession>
<evidence type="ECO:0000256" key="3">
    <source>
        <dbReference type="ARBA" id="ARBA00022722"/>
    </source>
</evidence>
<keyword evidence="4 6" id="KW-0255">Endonuclease</keyword>
<keyword evidence="6" id="KW-0460">Magnesium</keyword>
<evidence type="ECO:0000313" key="8">
    <source>
        <dbReference type="EMBL" id="ACB83771.1"/>
    </source>
</evidence>
<feature type="domain" description="RNase III" evidence="7">
    <location>
        <begin position="2"/>
        <end position="141"/>
    </location>
</feature>
<comment type="subunit">
    <text evidence="6">Homodimer.</text>
</comment>
<dbReference type="InterPro" id="IPR008226">
    <property type="entry name" value="Mini3_fam"/>
</dbReference>
<reference evidence="8 9" key="2">
    <citation type="journal article" date="2011" name="J. Bacteriol.">
        <title>Complete genome sequence of the anaerobic, halophilic alkalithermophile Natranaerobius thermophilus JW/NM-WN-LF.</title>
        <authorList>
            <person name="Zhao B."/>
            <person name="Mesbah N.M."/>
            <person name="Dalin E."/>
            <person name="Goodwin L."/>
            <person name="Nolan M."/>
            <person name="Pitluck S."/>
            <person name="Chertkov O."/>
            <person name="Brettin T.S."/>
            <person name="Han J."/>
            <person name="Larimer F.W."/>
            <person name="Land M.L."/>
            <person name="Hauser L."/>
            <person name="Kyrpides N."/>
            <person name="Wiegel J."/>
        </authorList>
    </citation>
    <scope>NUCLEOTIDE SEQUENCE [LARGE SCALE GENOMIC DNA]</scope>
    <source>
        <strain evidence="9">ATCC BAA-1301 / DSM 18059 / JW/NM-WN-LF</strain>
    </source>
</reference>
<dbReference type="InParanoid" id="B2A4B7"/>
<keyword evidence="1 6" id="KW-0690">Ribosome biogenesis</keyword>
<keyword evidence="6" id="KW-0963">Cytoplasm</keyword>
<sequence>MKAFEKTIEQKTKTGQFSPQSLAYLGDAVYELYVRLQSTATPYNSVSNLHENTVRLVSAPTQAVLLDKIYPKLTKEEQAIVRRGKNAKVHQPPKGVRYYEYRLATGFEALVGYLYLKEREDRIEELLINEVNRELSNEECK</sequence>
<comment type="function">
    <text evidence="6">Involved in correct processing of both the 5' and 3' ends of 23S rRNA precursor. Processes 30S rRNA precursor transcript even in absence of ribonuclease 3 (Rnc); Rnc processes 30S rRNA into smaller rRNA precursors.</text>
</comment>
<evidence type="ECO:0000256" key="2">
    <source>
        <dbReference type="ARBA" id="ARBA00022552"/>
    </source>
</evidence>
<keyword evidence="5 6" id="KW-0378">Hydrolase</keyword>
<dbReference type="GO" id="GO:0004525">
    <property type="term" value="F:ribonuclease III activity"/>
    <property type="evidence" value="ECO:0007669"/>
    <property type="project" value="InterPro"/>
</dbReference>
<comment type="similarity">
    <text evidence="6">Belongs to the MrnC RNase family.</text>
</comment>